<dbReference type="PANTHER" id="PTHR31973">
    <property type="entry name" value="POLYPROTEIN, PUTATIVE-RELATED"/>
    <property type="match status" value="1"/>
</dbReference>
<sequence length="457" mass="52843">MKLSIVVHHGRTLEGSPLTYNGGDVYHAGGVETNFLTLVDVWDVMVVLGYSREHRYWYLLDGESTHKDLRRVSNDSEVIEIINRVEKEKRKVLHIYVEHGVDAPEIVDDIEPPPALTQFGEDADLNDDMEVVLEAEIEADVVEMEAGLEDGLEAGGTKEQNVGAEVDCLSDLQETDEEDEDIFADANTNIGDSIGGENWFGTQDTEEVDGGNDIGSDATDSDVLNSMSEREDERERRVRRRYPEFVESKDIKRRIQLDVGLKFRDPKQFKKAPKIYSLKNGFDYKFVKSDKLRVRCACKKEGCGWRIYAAYMNRREAFQIKTFNSRHECGNHYYNKRADVDWIAHHYMNDIRDNPNWLLTSMVDRIRRDFNIEVKRQTCYRARRKALNIINGKHAEHYQHTVAYVEAMMKWNPGSTITLVNKLVLYLVPVFCCTPLDDLKLMVNDHMKLVPFWCMVW</sequence>
<dbReference type="InterPro" id="IPR058594">
    <property type="entry name" value="PB1-like_dom_pln"/>
</dbReference>
<feature type="domain" description="Transposase MuDR plant" evidence="2">
    <location>
        <begin position="255"/>
        <end position="320"/>
    </location>
</feature>
<dbReference type="OrthoDB" id="1752362at2759"/>
<dbReference type="Proteomes" id="UP000516437">
    <property type="component" value="Chromosome 5"/>
</dbReference>
<dbReference type="PANTHER" id="PTHR31973:SF187">
    <property type="entry name" value="MUTATOR TRANSPOSASE MUDRA PROTEIN"/>
    <property type="match status" value="1"/>
</dbReference>
<protein>
    <submittedName>
        <fullName evidence="4">Uncharacterized protein</fullName>
    </submittedName>
</protein>
<reference evidence="4 5" key="1">
    <citation type="journal article" date="2019" name="Plant Biotechnol. J.">
        <title>The red bayberry genome and genetic basis of sex determination.</title>
        <authorList>
            <person name="Jia H.M."/>
            <person name="Jia H.J."/>
            <person name="Cai Q.L."/>
            <person name="Wang Y."/>
            <person name="Zhao H.B."/>
            <person name="Yang W.F."/>
            <person name="Wang G.Y."/>
            <person name="Li Y.H."/>
            <person name="Zhan D.L."/>
            <person name="Shen Y.T."/>
            <person name="Niu Q.F."/>
            <person name="Chang L."/>
            <person name="Qiu J."/>
            <person name="Zhao L."/>
            <person name="Xie H.B."/>
            <person name="Fu W.Y."/>
            <person name="Jin J."/>
            <person name="Li X.W."/>
            <person name="Jiao Y."/>
            <person name="Zhou C.C."/>
            <person name="Tu T."/>
            <person name="Chai C.Y."/>
            <person name="Gao J.L."/>
            <person name="Fan L.J."/>
            <person name="van de Weg E."/>
            <person name="Wang J.Y."/>
            <person name="Gao Z.S."/>
        </authorList>
    </citation>
    <scope>NUCLEOTIDE SEQUENCE [LARGE SCALE GENOMIC DNA]</scope>
    <source>
        <tissue evidence="4">Leaves</tissue>
    </source>
</reference>
<feature type="compositionally biased region" description="Basic and acidic residues" evidence="1">
    <location>
        <begin position="228"/>
        <end position="238"/>
    </location>
</feature>
<dbReference type="AlphaFoldDB" id="A0A6A1VMD4"/>
<gene>
    <name evidence="4" type="ORF">CJ030_MR5G017227</name>
</gene>
<name>A0A6A1VMD4_9ROSI</name>
<organism evidence="4 5">
    <name type="scientific">Morella rubra</name>
    <name type="common">Chinese bayberry</name>
    <dbReference type="NCBI Taxonomy" id="262757"/>
    <lineage>
        <taxon>Eukaryota</taxon>
        <taxon>Viridiplantae</taxon>
        <taxon>Streptophyta</taxon>
        <taxon>Embryophyta</taxon>
        <taxon>Tracheophyta</taxon>
        <taxon>Spermatophyta</taxon>
        <taxon>Magnoliopsida</taxon>
        <taxon>eudicotyledons</taxon>
        <taxon>Gunneridae</taxon>
        <taxon>Pentapetalae</taxon>
        <taxon>rosids</taxon>
        <taxon>fabids</taxon>
        <taxon>Fagales</taxon>
        <taxon>Myricaceae</taxon>
        <taxon>Morella</taxon>
    </lineage>
</organism>
<evidence type="ECO:0000313" key="4">
    <source>
        <dbReference type="EMBL" id="KAB1213964.1"/>
    </source>
</evidence>
<feature type="region of interest" description="Disordered" evidence="1">
    <location>
        <begin position="203"/>
        <end position="238"/>
    </location>
</feature>
<dbReference type="Pfam" id="PF26130">
    <property type="entry name" value="PB1-like"/>
    <property type="match status" value="1"/>
</dbReference>
<dbReference type="EMBL" id="RXIC02000023">
    <property type="protein sequence ID" value="KAB1213964.1"/>
    <property type="molecule type" value="Genomic_DNA"/>
</dbReference>
<comment type="caution">
    <text evidence="4">The sequence shown here is derived from an EMBL/GenBank/DDBJ whole genome shotgun (WGS) entry which is preliminary data.</text>
</comment>
<feature type="domain" description="PB1-like" evidence="3">
    <location>
        <begin position="2"/>
        <end position="99"/>
    </location>
</feature>
<evidence type="ECO:0000313" key="5">
    <source>
        <dbReference type="Proteomes" id="UP000516437"/>
    </source>
</evidence>
<accession>A0A6A1VMD4</accession>
<proteinExistence type="predicted"/>
<keyword evidence="5" id="KW-1185">Reference proteome</keyword>
<evidence type="ECO:0000259" key="2">
    <source>
        <dbReference type="Pfam" id="PF03108"/>
    </source>
</evidence>
<evidence type="ECO:0000256" key="1">
    <source>
        <dbReference type="SAM" id="MobiDB-lite"/>
    </source>
</evidence>
<dbReference type="InterPro" id="IPR004332">
    <property type="entry name" value="Transposase_MuDR"/>
</dbReference>
<dbReference type="Pfam" id="PF03108">
    <property type="entry name" value="DBD_Tnp_Mut"/>
    <property type="match status" value="1"/>
</dbReference>
<evidence type="ECO:0000259" key="3">
    <source>
        <dbReference type="Pfam" id="PF26130"/>
    </source>
</evidence>